<dbReference type="InterPro" id="IPR036640">
    <property type="entry name" value="ABC1_TM_sf"/>
</dbReference>
<feature type="domain" description="ABC transmembrane type-1" evidence="9">
    <location>
        <begin position="26"/>
        <end position="303"/>
    </location>
</feature>
<evidence type="ECO:0000259" key="9">
    <source>
        <dbReference type="PROSITE" id="PS50929"/>
    </source>
</evidence>
<dbReference type="InterPro" id="IPR039421">
    <property type="entry name" value="Type_1_exporter"/>
</dbReference>
<dbReference type="SMART" id="SM00382">
    <property type="entry name" value="AAA"/>
    <property type="match status" value="1"/>
</dbReference>
<evidence type="ECO:0000256" key="7">
    <source>
        <dbReference type="SAM" id="Phobius"/>
    </source>
</evidence>
<dbReference type="InterPro" id="IPR011527">
    <property type="entry name" value="ABC1_TM_dom"/>
</dbReference>
<dbReference type="SUPFAM" id="SSF52540">
    <property type="entry name" value="P-loop containing nucleoside triphosphate hydrolases"/>
    <property type="match status" value="1"/>
</dbReference>
<feature type="transmembrane region" description="Helical" evidence="7">
    <location>
        <begin position="63"/>
        <end position="83"/>
    </location>
</feature>
<feature type="transmembrane region" description="Helical" evidence="7">
    <location>
        <begin position="21"/>
        <end position="43"/>
    </location>
</feature>
<reference evidence="10 11" key="1">
    <citation type="submission" date="2020-03" db="EMBL/GenBank/DDBJ databases">
        <title>WGS of the type strain of Planosporangium spp.</title>
        <authorList>
            <person name="Thawai C."/>
        </authorList>
    </citation>
    <scope>NUCLEOTIDE SEQUENCE [LARGE SCALE GENOMIC DNA]</scope>
    <source>
        <strain evidence="10 11">TBRC 5610</strain>
    </source>
</reference>
<dbReference type="PROSITE" id="PS50929">
    <property type="entry name" value="ABC_TM1F"/>
    <property type="match status" value="1"/>
</dbReference>
<name>A0ABX0XXH9_9ACTN</name>
<dbReference type="Pfam" id="PF00664">
    <property type="entry name" value="ABC_membrane"/>
    <property type="match status" value="1"/>
</dbReference>
<organism evidence="10 11">
    <name type="scientific">Planosporangium thailandense</name>
    <dbReference type="NCBI Taxonomy" id="765197"/>
    <lineage>
        <taxon>Bacteria</taxon>
        <taxon>Bacillati</taxon>
        <taxon>Actinomycetota</taxon>
        <taxon>Actinomycetes</taxon>
        <taxon>Micromonosporales</taxon>
        <taxon>Micromonosporaceae</taxon>
        <taxon>Planosporangium</taxon>
    </lineage>
</organism>
<protein>
    <submittedName>
        <fullName evidence="10">ABC transporter ATP-binding protein</fullName>
    </submittedName>
</protein>
<dbReference type="CDD" id="cd03228">
    <property type="entry name" value="ABCC_MRP_Like"/>
    <property type="match status" value="1"/>
</dbReference>
<feature type="transmembrane region" description="Helical" evidence="7">
    <location>
        <begin position="248"/>
        <end position="268"/>
    </location>
</feature>
<dbReference type="GO" id="GO:0005524">
    <property type="term" value="F:ATP binding"/>
    <property type="evidence" value="ECO:0007669"/>
    <property type="project" value="UniProtKB-KW"/>
</dbReference>
<dbReference type="PANTHER" id="PTHR24221:SF654">
    <property type="entry name" value="ATP-BINDING CASSETTE SUB-FAMILY B MEMBER 6"/>
    <property type="match status" value="1"/>
</dbReference>
<dbReference type="Gene3D" id="1.20.1560.10">
    <property type="entry name" value="ABC transporter type 1, transmembrane domain"/>
    <property type="match status" value="1"/>
</dbReference>
<evidence type="ECO:0000256" key="4">
    <source>
        <dbReference type="ARBA" id="ARBA00022840"/>
    </source>
</evidence>
<evidence type="ECO:0000256" key="2">
    <source>
        <dbReference type="ARBA" id="ARBA00022692"/>
    </source>
</evidence>
<dbReference type="InterPro" id="IPR027417">
    <property type="entry name" value="P-loop_NTPase"/>
</dbReference>
<dbReference type="EMBL" id="JAATVY010000007">
    <property type="protein sequence ID" value="NJC70731.1"/>
    <property type="molecule type" value="Genomic_DNA"/>
</dbReference>
<dbReference type="InterPro" id="IPR003439">
    <property type="entry name" value="ABC_transporter-like_ATP-bd"/>
</dbReference>
<dbReference type="PANTHER" id="PTHR24221">
    <property type="entry name" value="ATP-BINDING CASSETTE SUB-FAMILY B"/>
    <property type="match status" value="1"/>
</dbReference>
<dbReference type="Proteomes" id="UP000722989">
    <property type="component" value="Unassembled WGS sequence"/>
</dbReference>
<keyword evidence="5 7" id="KW-1133">Transmembrane helix</keyword>
<feature type="domain" description="ABC transporter" evidence="8">
    <location>
        <begin position="332"/>
        <end position="550"/>
    </location>
</feature>
<evidence type="ECO:0000259" key="8">
    <source>
        <dbReference type="PROSITE" id="PS50893"/>
    </source>
</evidence>
<dbReference type="PROSITE" id="PS00211">
    <property type="entry name" value="ABC_TRANSPORTER_1"/>
    <property type="match status" value="1"/>
</dbReference>
<dbReference type="Pfam" id="PF00005">
    <property type="entry name" value="ABC_tran"/>
    <property type="match status" value="1"/>
</dbReference>
<keyword evidence="3" id="KW-0547">Nucleotide-binding</keyword>
<keyword evidence="2 7" id="KW-0812">Transmembrane</keyword>
<evidence type="ECO:0000256" key="1">
    <source>
        <dbReference type="ARBA" id="ARBA00004651"/>
    </source>
</evidence>
<dbReference type="PROSITE" id="PS50893">
    <property type="entry name" value="ABC_TRANSPORTER_2"/>
    <property type="match status" value="1"/>
</dbReference>
<keyword evidence="6 7" id="KW-0472">Membrane</keyword>
<evidence type="ECO:0000256" key="5">
    <source>
        <dbReference type="ARBA" id="ARBA00022989"/>
    </source>
</evidence>
<evidence type="ECO:0000256" key="3">
    <source>
        <dbReference type="ARBA" id="ARBA00022741"/>
    </source>
</evidence>
<comment type="caution">
    <text evidence="10">The sequence shown here is derived from an EMBL/GenBank/DDBJ whole genome shotgun (WGS) entry which is preliminary data.</text>
</comment>
<accession>A0ABX0XXH9</accession>
<keyword evidence="11" id="KW-1185">Reference proteome</keyword>
<evidence type="ECO:0000313" key="11">
    <source>
        <dbReference type="Proteomes" id="UP000722989"/>
    </source>
</evidence>
<feature type="transmembrane region" description="Helical" evidence="7">
    <location>
        <begin position="163"/>
        <end position="181"/>
    </location>
</feature>
<gene>
    <name evidence="10" type="ORF">HC031_13545</name>
</gene>
<dbReference type="SUPFAM" id="SSF90123">
    <property type="entry name" value="ABC transporter transmembrane region"/>
    <property type="match status" value="1"/>
</dbReference>
<dbReference type="InterPro" id="IPR017871">
    <property type="entry name" value="ABC_transporter-like_CS"/>
</dbReference>
<feature type="transmembrane region" description="Helical" evidence="7">
    <location>
        <begin position="280"/>
        <end position="302"/>
    </location>
</feature>
<dbReference type="Gene3D" id="3.40.50.300">
    <property type="entry name" value="P-loop containing nucleotide triphosphate hydrolases"/>
    <property type="match status" value="1"/>
</dbReference>
<proteinExistence type="predicted"/>
<feature type="transmembrane region" description="Helical" evidence="7">
    <location>
        <begin position="132"/>
        <end position="157"/>
    </location>
</feature>
<evidence type="ECO:0000313" key="10">
    <source>
        <dbReference type="EMBL" id="NJC70731.1"/>
    </source>
</evidence>
<dbReference type="InterPro" id="IPR003593">
    <property type="entry name" value="AAA+_ATPase"/>
</dbReference>
<comment type="subcellular location">
    <subcellularLocation>
        <location evidence="1">Cell membrane</location>
        <topology evidence="1">Multi-pass membrane protein</topology>
    </subcellularLocation>
</comment>
<evidence type="ECO:0000256" key="6">
    <source>
        <dbReference type="ARBA" id="ARBA00023136"/>
    </source>
</evidence>
<sequence length="554" mass="58120">MSGRGIRAGEERWLAGGLRPYAGMVALVTAGSAVAALLAVLSSLMTGRALDTALHNGVGGRPLVIVAAVLLSSQVVRAGLIYLRQAQSIRMSTQVERDLRAALIARVLRDAQPQQADGLVANLVSDVRAVRYLIYPGLDLGLSTAAYVAVVLGGAVIWSPQLVLAPLVYAVGYAVVSVRRLRAQSLAARQTRDRSAGLIEQVAEALDNLEAIRDAGGSDAVWQRLSATASAHRDAAVCQGREERRNPLFLLLGIVQGIGFGHALALAHAGQLTVGDMVGYHTLLLLLGAPTFGSGAAFPALANGSAAIGRIRHTLARLAQPDNGTHLPTQEVPTIEVRDAEPAPGRHLPPVLNLSLPPRSLVVVTGPIGSGKSTLLRLLGGIERPVTGSVRIGGVDVHEWRRADLAARVVLVADHDSLFSMCLADNVRLGRWDATAVEVEAAAKRAGVAEFAETMPGRWDARLGTGGNALSGGQRQRIALARALLSDNGVLLLDDPFSALDSGMARYLASELIAVARERTVIVVSDRADLRAAATHVLHLNDQELTVIDATGGG</sequence>
<keyword evidence="4 10" id="KW-0067">ATP-binding</keyword>
<dbReference type="RefSeq" id="WP_167925617.1">
    <property type="nucleotide sequence ID" value="NZ_JAATVY010000007.1"/>
</dbReference>